<name>A0A026W9A2_OOCBI</name>
<dbReference type="AlphaFoldDB" id="A0A026W9A2"/>
<accession>A0A026W9A2</accession>
<sequence length="51" mass="5795">MSVRPSPRSDSRTNLIQPICLYAPHCWKYDTFHLTSVHAIVGKWSNHKSAG</sequence>
<dbReference type="Proteomes" id="UP000053097">
    <property type="component" value="Unassembled WGS sequence"/>
</dbReference>
<evidence type="ECO:0000313" key="1">
    <source>
        <dbReference type="EMBL" id="EZA52672.1"/>
    </source>
</evidence>
<organism evidence="1 2">
    <name type="scientific">Ooceraea biroi</name>
    <name type="common">Clonal raider ant</name>
    <name type="synonym">Cerapachys biroi</name>
    <dbReference type="NCBI Taxonomy" id="2015173"/>
    <lineage>
        <taxon>Eukaryota</taxon>
        <taxon>Metazoa</taxon>
        <taxon>Ecdysozoa</taxon>
        <taxon>Arthropoda</taxon>
        <taxon>Hexapoda</taxon>
        <taxon>Insecta</taxon>
        <taxon>Pterygota</taxon>
        <taxon>Neoptera</taxon>
        <taxon>Endopterygota</taxon>
        <taxon>Hymenoptera</taxon>
        <taxon>Apocrita</taxon>
        <taxon>Aculeata</taxon>
        <taxon>Formicoidea</taxon>
        <taxon>Formicidae</taxon>
        <taxon>Dorylinae</taxon>
        <taxon>Ooceraea</taxon>
    </lineage>
</organism>
<keyword evidence="2" id="KW-1185">Reference proteome</keyword>
<proteinExistence type="predicted"/>
<dbReference type="EMBL" id="KK107321">
    <property type="protein sequence ID" value="EZA52672.1"/>
    <property type="molecule type" value="Genomic_DNA"/>
</dbReference>
<protein>
    <submittedName>
        <fullName evidence="1">Uncharacterized protein</fullName>
    </submittedName>
</protein>
<evidence type="ECO:0000313" key="2">
    <source>
        <dbReference type="Proteomes" id="UP000053097"/>
    </source>
</evidence>
<reference evidence="1 2" key="1">
    <citation type="journal article" date="2014" name="Curr. Biol.">
        <title>The genome of the clonal raider ant Cerapachys biroi.</title>
        <authorList>
            <person name="Oxley P.R."/>
            <person name="Ji L."/>
            <person name="Fetter-Pruneda I."/>
            <person name="McKenzie S.K."/>
            <person name="Li C."/>
            <person name="Hu H."/>
            <person name="Zhang G."/>
            <person name="Kronauer D.J."/>
        </authorList>
    </citation>
    <scope>NUCLEOTIDE SEQUENCE [LARGE SCALE GENOMIC DNA]</scope>
</reference>
<gene>
    <name evidence="1" type="ORF">X777_07053</name>
</gene>